<proteinExistence type="predicted"/>
<dbReference type="Proteomes" id="UP000314011">
    <property type="component" value="Unassembled WGS sequence"/>
</dbReference>
<dbReference type="OrthoDB" id="7303283at2"/>
<keyword evidence="2" id="KW-0378">Hydrolase</keyword>
<reference evidence="2 3" key="1">
    <citation type="submission" date="2019-06" db="EMBL/GenBank/DDBJ databases">
        <title>Genome of new Rhodobacteraceae sp. SM1903.</title>
        <authorList>
            <person name="Ren X."/>
        </authorList>
    </citation>
    <scope>NUCLEOTIDE SEQUENCE [LARGE SCALE GENOMIC DNA]</scope>
    <source>
        <strain evidence="2 3">SM1903</strain>
    </source>
</reference>
<dbReference type="Pfam" id="PF12697">
    <property type="entry name" value="Abhydrolase_6"/>
    <property type="match status" value="1"/>
</dbReference>
<comment type="caution">
    <text evidence="2">The sequence shown here is derived from an EMBL/GenBank/DDBJ whole genome shotgun (WGS) entry which is preliminary data.</text>
</comment>
<name>A0A5C5GEJ5_9RHOB</name>
<keyword evidence="3" id="KW-1185">Reference proteome</keyword>
<dbReference type="RefSeq" id="WP_140193842.1">
    <property type="nucleotide sequence ID" value="NZ_CP065915.1"/>
</dbReference>
<organism evidence="2 3">
    <name type="scientific">Pelagovum pacificum</name>
    <dbReference type="NCBI Taxonomy" id="2588711"/>
    <lineage>
        <taxon>Bacteria</taxon>
        <taxon>Pseudomonadati</taxon>
        <taxon>Pseudomonadota</taxon>
        <taxon>Alphaproteobacteria</taxon>
        <taxon>Rhodobacterales</taxon>
        <taxon>Paracoccaceae</taxon>
        <taxon>Pelagovum</taxon>
    </lineage>
</organism>
<dbReference type="Gene3D" id="3.40.50.1820">
    <property type="entry name" value="alpha/beta hydrolase"/>
    <property type="match status" value="1"/>
</dbReference>
<feature type="domain" description="AB hydrolase-1" evidence="1">
    <location>
        <begin position="31"/>
        <end position="248"/>
    </location>
</feature>
<evidence type="ECO:0000313" key="2">
    <source>
        <dbReference type="EMBL" id="TNY33158.1"/>
    </source>
</evidence>
<dbReference type="EMBL" id="VFFF01000001">
    <property type="protein sequence ID" value="TNY33158.1"/>
    <property type="molecule type" value="Genomic_DNA"/>
</dbReference>
<dbReference type="AlphaFoldDB" id="A0A5C5GEJ5"/>
<accession>A0A5C5GEJ5</accession>
<evidence type="ECO:0000313" key="3">
    <source>
        <dbReference type="Proteomes" id="UP000314011"/>
    </source>
</evidence>
<protein>
    <submittedName>
        <fullName evidence="2">Alpha/beta fold hydrolase</fullName>
    </submittedName>
</protein>
<dbReference type="InterPro" id="IPR000073">
    <property type="entry name" value="AB_hydrolase_1"/>
</dbReference>
<evidence type="ECO:0000259" key="1">
    <source>
        <dbReference type="Pfam" id="PF12697"/>
    </source>
</evidence>
<gene>
    <name evidence="2" type="ORF">FHY64_07730</name>
</gene>
<dbReference type="SUPFAM" id="SSF53474">
    <property type="entry name" value="alpha/beta-Hydrolases"/>
    <property type="match status" value="1"/>
</dbReference>
<sequence>MALLSINGTDSIDRAELGFAVQALPPRAPVVVMIHGFKFCPDRPQSDPHRHILSLDPAIDCWKAISWPRHLGLGGDAGLGIAFGWSARGSIWRAWRASSHAARRLSRLLALLYELDPDRPVHLVGHSLGARVALAALPGLPPGAVQRLILISAALFRAESARLVASPAGRAAEVLNVTGRENALFDILLRLALPLAGPTVGHRGPEQRNWLDLALDRPGNLAAFRALGHRIAPPKARVCHWSGYLRPGVWRFYKALLLTPERLPLDLLRGLVDRPEAATPPETARSPLRLNRA</sequence>
<dbReference type="GO" id="GO:0016787">
    <property type="term" value="F:hydrolase activity"/>
    <property type="evidence" value="ECO:0007669"/>
    <property type="project" value="UniProtKB-KW"/>
</dbReference>
<dbReference type="InterPro" id="IPR029058">
    <property type="entry name" value="AB_hydrolase_fold"/>
</dbReference>